<gene>
    <name evidence="1" type="ORF">I4F81_007642</name>
</gene>
<keyword evidence="2" id="KW-1185">Reference proteome</keyword>
<organism evidence="1 2">
    <name type="scientific">Pyropia yezoensis</name>
    <name type="common">Susabi-nori</name>
    <name type="synonym">Porphyra yezoensis</name>
    <dbReference type="NCBI Taxonomy" id="2788"/>
    <lineage>
        <taxon>Eukaryota</taxon>
        <taxon>Rhodophyta</taxon>
        <taxon>Bangiophyceae</taxon>
        <taxon>Bangiales</taxon>
        <taxon>Bangiaceae</taxon>
        <taxon>Pyropia</taxon>
    </lineage>
</organism>
<name>A0ACC3C5P1_PYRYE</name>
<evidence type="ECO:0000313" key="1">
    <source>
        <dbReference type="EMBL" id="KAK1865107.1"/>
    </source>
</evidence>
<evidence type="ECO:0000313" key="2">
    <source>
        <dbReference type="Proteomes" id="UP000798662"/>
    </source>
</evidence>
<reference evidence="1" key="1">
    <citation type="submission" date="2019-11" db="EMBL/GenBank/DDBJ databases">
        <title>Nori genome reveals adaptations in red seaweeds to the harsh intertidal environment.</title>
        <authorList>
            <person name="Wang D."/>
            <person name="Mao Y."/>
        </authorList>
    </citation>
    <scope>NUCLEOTIDE SEQUENCE</scope>
    <source>
        <tissue evidence="1">Gametophyte</tissue>
    </source>
</reference>
<accession>A0ACC3C5P1</accession>
<protein>
    <submittedName>
        <fullName evidence="1">Uncharacterized protein</fullName>
    </submittedName>
</protein>
<sequence>MGDAAALGVPPPLGSAGSQSPVAAAVDSGVGGSGSPSPRGAAAETILPTARLPWVQTSNRDAWVVTRAAATSRADRAVAANVAATTEWSRYEEGSDVPCPVGEAVKNFSAGEVRRLLVAGAAVNAAGYSGETTLSVAVSTSAVAAGQVGVDLLGTDAHPPRRRAAVNATSASGTPPIVSALNGRRWAVAAAVLDANSGPLDLVLALAAVTGAADVVSRLCTHTRFHTPVLMAAVRASAGRAAAAHALTSFVALLPWVPSTEALCEADGDSNMALHLAAAADNYYAVEVIVDRFKRKYPEDPLAGGLPLNAAGRSALHEAAARCHAGVVYAIVAARPPADALLARAPSGRNAYHLAAAGGHFRTAAMLGALTLDDD</sequence>
<dbReference type="Proteomes" id="UP000798662">
    <property type="component" value="Chromosome 2"/>
</dbReference>
<proteinExistence type="predicted"/>
<comment type="caution">
    <text evidence="1">The sequence shown here is derived from an EMBL/GenBank/DDBJ whole genome shotgun (WGS) entry which is preliminary data.</text>
</comment>
<dbReference type="EMBL" id="CM020619">
    <property type="protein sequence ID" value="KAK1865107.1"/>
    <property type="molecule type" value="Genomic_DNA"/>
</dbReference>